<evidence type="ECO:0000313" key="3">
    <source>
        <dbReference type="Proteomes" id="UP000315750"/>
    </source>
</evidence>
<dbReference type="OrthoDB" id="282833at2"/>
<feature type="domain" description="IrrE N-terminal-like" evidence="1">
    <location>
        <begin position="40"/>
        <end position="164"/>
    </location>
</feature>
<protein>
    <recommendedName>
        <fullName evidence="1">IrrE N-terminal-like domain-containing protein</fullName>
    </recommendedName>
</protein>
<accession>A0A518AQP5</accession>
<name>A0A518AQP5_9BACT</name>
<dbReference type="RefSeq" id="WP_145247948.1">
    <property type="nucleotide sequence ID" value="NZ_CP036278.1"/>
</dbReference>
<organism evidence="2 3">
    <name type="scientific">Aeoliella mucimassa</name>
    <dbReference type="NCBI Taxonomy" id="2527972"/>
    <lineage>
        <taxon>Bacteria</taxon>
        <taxon>Pseudomonadati</taxon>
        <taxon>Planctomycetota</taxon>
        <taxon>Planctomycetia</taxon>
        <taxon>Pirellulales</taxon>
        <taxon>Lacipirellulaceae</taxon>
        <taxon>Aeoliella</taxon>
    </lineage>
</organism>
<evidence type="ECO:0000259" key="1">
    <source>
        <dbReference type="Pfam" id="PF06114"/>
    </source>
</evidence>
<dbReference type="KEGG" id="amuc:Pan181_32660"/>
<dbReference type="EMBL" id="CP036278">
    <property type="protein sequence ID" value="QDU57052.1"/>
    <property type="molecule type" value="Genomic_DNA"/>
</dbReference>
<evidence type="ECO:0000313" key="2">
    <source>
        <dbReference type="EMBL" id="QDU57052.1"/>
    </source>
</evidence>
<sequence length="254" mass="29076">MFADIPYEDWSAALDSTVDELLWESGVCEPAVDAFLVAIRLGLVVTEDLLQSSRARLVRFSAQHQPPATDHTATTIVLGEEQRFERRQFAVAHELGEFAAERVFARLTIDPRTAPFGGREQVANLLAARLLLPARWFRKTALACDWDLLEIKRVFWTASHELIARRMLDMSPPVVISVFDQGHLSWRNSNSGVRPQALLDTEYDCWQRAHHLGEPARAEPHDSELTSCTSVRCWPIHEPDWRREIMRSEVEAWH</sequence>
<keyword evidence="3" id="KW-1185">Reference proteome</keyword>
<dbReference type="InterPro" id="IPR010359">
    <property type="entry name" value="IrrE_HExxH"/>
</dbReference>
<dbReference type="Pfam" id="PF06114">
    <property type="entry name" value="Peptidase_M78"/>
    <property type="match status" value="1"/>
</dbReference>
<proteinExistence type="predicted"/>
<dbReference type="Proteomes" id="UP000315750">
    <property type="component" value="Chromosome"/>
</dbReference>
<reference evidence="2 3" key="1">
    <citation type="submission" date="2019-02" db="EMBL/GenBank/DDBJ databases">
        <title>Deep-cultivation of Planctomycetes and their phenomic and genomic characterization uncovers novel biology.</title>
        <authorList>
            <person name="Wiegand S."/>
            <person name="Jogler M."/>
            <person name="Boedeker C."/>
            <person name="Pinto D."/>
            <person name="Vollmers J."/>
            <person name="Rivas-Marin E."/>
            <person name="Kohn T."/>
            <person name="Peeters S.H."/>
            <person name="Heuer A."/>
            <person name="Rast P."/>
            <person name="Oberbeckmann S."/>
            <person name="Bunk B."/>
            <person name="Jeske O."/>
            <person name="Meyerdierks A."/>
            <person name="Storesund J.E."/>
            <person name="Kallscheuer N."/>
            <person name="Luecker S."/>
            <person name="Lage O.M."/>
            <person name="Pohl T."/>
            <person name="Merkel B.J."/>
            <person name="Hornburger P."/>
            <person name="Mueller R.-W."/>
            <person name="Bruemmer F."/>
            <person name="Labrenz M."/>
            <person name="Spormann A.M."/>
            <person name="Op den Camp H."/>
            <person name="Overmann J."/>
            <person name="Amann R."/>
            <person name="Jetten M.S.M."/>
            <person name="Mascher T."/>
            <person name="Medema M.H."/>
            <person name="Devos D.P."/>
            <person name="Kaster A.-K."/>
            <person name="Ovreas L."/>
            <person name="Rohde M."/>
            <person name="Galperin M.Y."/>
            <person name="Jogler C."/>
        </authorList>
    </citation>
    <scope>NUCLEOTIDE SEQUENCE [LARGE SCALE GENOMIC DNA]</scope>
    <source>
        <strain evidence="2 3">Pan181</strain>
    </source>
</reference>
<dbReference type="AlphaFoldDB" id="A0A518AQP5"/>
<gene>
    <name evidence="2" type="ORF">Pan181_32660</name>
</gene>